<sequence>MNATSIASTRVATSLTHAREGGTVVIRLAGDLRHTHGRAFDRFIDTLLADAGVTRVIVDLGAATGIDSTMLGLLARLASELEARDGRKPLLVSPDADINALLESICLDECFLRCDGSPAAPDAAAPIPAPDDEADAETARVILEAHRTLGRMNAANREMFRSVVEALEQELGRG</sequence>
<dbReference type="PROSITE" id="PS50801">
    <property type="entry name" value="STAS"/>
    <property type="match status" value="1"/>
</dbReference>
<name>A0A8B6X2J4_9BURK</name>
<keyword evidence="2" id="KW-1185">Reference proteome</keyword>
<dbReference type="CDD" id="cd07043">
    <property type="entry name" value="STAS_anti-anti-sigma_factors"/>
    <property type="match status" value="1"/>
</dbReference>
<reference evidence="3" key="1">
    <citation type="journal article" date="2000" name="Curr. Biol.">
        <title>The STAS domain - a link between anion transporters and antisigma-factor antagonists.</title>
        <authorList>
            <person name="Aravind L."/>
            <person name="Koonin E.V."/>
        </authorList>
    </citation>
    <scope>NUCLEOTIDE SEQUENCE</scope>
</reference>
<dbReference type="Proteomes" id="UP000675920">
    <property type="component" value="Unplaced"/>
</dbReference>
<reference evidence="3" key="2">
    <citation type="journal article" date="2011" name="Cell. Physiol. Biochem.">
        <title>STAS domain structure and function.</title>
        <authorList>
            <person name="Sharma A.K."/>
            <person name="Rigby A.C."/>
            <person name="Alper S.L."/>
        </authorList>
    </citation>
    <scope>NUCLEOTIDE SEQUENCE</scope>
</reference>
<evidence type="ECO:0000259" key="1">
    <source>
        <dbReference type="PROSITE" id="PS50801"/>
    </source>
</evidence>
<evidence type="ECO:0000313" key="2">
    <source>
        <dbReference type="Proteomes" id="UP000675920"/>
    </source>
</evidence>
<proteinExistence type="predicted"/>
<dbReference type="OrthoDB" id="8685730at2"/>
<reference evidence="3" key="3">
    <citation type="submission" date="2025-08" db="UniProtKB">
        <authorList>
            <consortium name="RefSeq"/>
        </authorList>
    </citation>
    <scope>IDENTIFICATION</scope>
</reference>
<dbReference type="Pfam" id="PF01740">
    <property type="entry name" value="STAS"/>
    <property type="match status" value="1"/>
</dbReference>
<dbReference type="Gene3D" id="3.30.750.24">
    <property type="entry name" value="STAS domain"/>
    <property type="match status" value="1"/>
</dbReference>
<feature type="domain" description="STAS" evidence="1">
    <location>
        <begin position="13"/>
        <end position="170"/>
    </location>
</feature>
<dbReference type="SUPFAM" id="SSF52091">
    <property type="entry name" value="SpoIIaa-like"/>
    <property type="match status" value="1"/>
</dbReference>
<dbReference type="AlphaFoldDB" id="A0A8B6X2J4"/>
<organism evidence="2 3">
    <name type="scientific">Derxia gummosa DSM 723</name>
    <dbReference type="NCBI Taxonomy" id="1121388"/>
    <lineage>
        <taxon>Bacteria</taxon>
        <taxon>Pseudomonadati</taxon>
        <taxon>Pseudomonadota</taxon>
        <taxon>Betaproteobacteria</taxon>
        <taxon>Burkholderiales</taxon>
        <taxon>Alcaligenaceae</taxon>
        <taxon>Derxia</taxon>
    </lineage>
</organism>
<dbReference type="RefSeq" id="WP_028310822.1">
    <property type="nucleotide sequence ID" value="NZ_AXWS01000008.1"/>
</dbReference>
<protein>
    <submittedName>
        <fullName evidence="3">STAS domain-containing protein</fullName>
    </submittedName>
</protein>
<accession>A0A8B6X2J4</accession>
<dbReference type="InterPro" id="IPR036513">
    <property type="entry name" value="STAS_dom_sf"/>
</dbReference>
<dbReference type="InterPro" id="IPR002645">
    <property type="entry name" value="STAS_dom"/>
</dbReference>
<evidence type="ECO:0000313" key="3">
    <source>
        <dbReference type="RefSeq" id="WP_028310822.1"/>
    </source>
</evidence>